<organism evidence="3 4">
    <name type="scientific">Sphingobium fuliginis ATCC 27551</name>
    <dbReference type="NCBI Taxonomy" id="1208342"/>
    <lineage>
        <taxon>Bacteria</taxon>
        <taxon>Pseudomonadati</taxon>
        <taxon>Pseudomonadota</taxon>
        <taxon>Alphaproteobacteria</taxon>
        <taxon>Sphingomonadales</taxon>
        <taxon>Sphingomonadaceae</taxon>
        <taxon>Sphingobium</taxon>
    </lineage>
</organism>
<reference evidence="3 4" key="1">
    <citation type="submission" date="2019-06" db="EMBL/GenBank/DDBJ databases">
        <title>Genome organization and adaptive potential of archetypical organophosphate degarding Sphingobium fuliginis ATCC 27551.</title>
        <authorList>
            <person name="Sarwar A."/>
            <person name="Parthasarathy S."/>
            <person name="Singh C."/>
            <person name="Siddavattam D."/>
        </authorList>
    </citation>
    <scope>NUCLEOTIDE SEQUENCE [LARGE SCALE GENOMIC DNA]</scope>
    <source>
        <strain evidence="3 4">ATCC 27551</strain>
    </source>
</reference>
<dbReference type="AlphaFoldDB" id="A0A5B8CE27"/>
<dbReference type="InterPro" id="IPR006016">
    <property type="entry name" value="UspA"/>
</dbReference>
<dbReference type="SUPFAM" id="SSF52402">
    <property type="entry name" value="Adenine nucleotide alpha hydrolases-like"/>
    <property type="match status" value="2"/>
</dbReference>
<dbReference type="Pfam" id="PF00582">
    <property type="entry name" value="Usp"/>
    <property type="match status" value="1"/>
</dbReference>
<dbReference type="CDD" id="cd00293">
    <property type="entry name" value="USP-like"/>
    <property type="match status" value="1"/>
</dbReference>
<dbReference type="KEGG" id="sufl:FIL70_03965"/>
<sequence length="272" mass="28930">MGRDILAIVDTGDQDAPFIDYAIALASARNARLEIGLAGAIPVPGAPSAFGLPYADADAFNRAFAAKESRVRSRAKLAGITVRLFLDDPLLLLQKLGAESRLWDLVLLGPTDAYASPRFRREMAQLLVFSSGRPVVVLSEQAAVEPLTRIVIGWTGTREAARALHAAVSIAPPQACFDIVTVGHGGKEERQLQPSAHDVALHLIALGRTAQAHHVDAGEQSVSEALVAFARAHSADLLAIGAYGHSRLREMVFGGVTRDLLEGAEVAILMVH</sequence>
<protein>
    <submittedName>
        <fullName evidence="3">Universal stress protein</fullName>
    </submittedName>
</protein>
<dbReference type="InterPro" id="IPR006015">
    <property type="entry name" value="Universal_stress_UspA"/>
</dbReference>
<dbReference type="Gene3D" id="3.40.50.12370">
    <property type="match status" value="1"/>
</dbReference>
<dbReference type="RefSeq" id="WP_021228583.1">
    <property type="nucleotide sequence ID" value="NZ_CP041016.1"/>
</dbReference>
<accession>A0A5B8CE27</accession>
<gene>
    <name evidence="3" type="ORF">FIL70_03965</name>
</gene>
<comment type="similarity">
    <text evidence="1">Belongs to the universal stress protein A family.</text>
</comment>
<name>A0A5B8CE27_SPHSA</name>
<dbReference type="EMBL" id="CP041016">
    <property type="protein sequence ID" value="QDC36526.1"/>
    <property type="molecule type" value="Genomic_DNA"/>
</dbReference>
<evidence type="ECO:0000313" key="3">
    <source>
        <dbReference type="EMBL" id="QDC36526.1"/>
    </source>
</evidence>
<evidence type="ECO:0000313" key="4">
    <source>
        <dbReference type="Proteomes" id="UP000311469"/>
    </source>
</evidence>
<dbReference type="Proteomes" id="UP000311469">
    <property type="component" value="Chromosome cSF1"/>
</dbReference>
<evidence type="ECO:0000256" key="1">
    <source>
        <dbReference type="ARBA" id="ARBA00008791"/>
    </source>
</evidence>
<feature type="domain" description="UspA" evidence="2">
    <location>
        <begin position="149"/>
        <end position="272"/>
    </location>
</feature>
<dbReference type="PRINTS" id="PR01438">
    <property type="entry name" value="UNVRSLSTRESS"/>
</dbReference>
<proteinExistence type="inferred from homology"/>
<evidence type="ECO:0000259" key="2">
    <source>
        <dbReference type="Pfam" id="PF00582"/>
    </source>
</evidence>